<organism evidence="2 3">
    <name type="scientific">Prymnesium parvum</name>
    <name type="common">Toxic golden alga</name>
    <dbReference type="NCBI Taxonomy" id="97485"/>
    <lineage>
        <taxon>Eukaryota</taxon>
        <taxon>Haptista</taxon>
        <taxon>Haptophyta</taxon>
        <taxon>Prymnesiophyceae</taxon>
        <taxon>Prymnesiales</taxon>
        <taxon>Prymnesiaceae</taxon>
        <taxon>Prymnesium</taxon>
    </lineage>
</organism>
<name>A0AB34K581_PRYPA</name>
<proteinExistence type="predicted"/>
<feature type="region of interest" description="Disordered" evidence="1">
    <location>
        <begin position="22"/>
        <end position="46"/>
    </location>
</feature>
<reference evidence="2 3" key="1">
    <citation type="journal article" date="2024" name="Science">
        <title>Giant polyketide synthase enzymes in the biosynthesis of giant marine polyether toxins.</title>
        <authorList>
            <person name="Fallon T.R."/>
            <person name="Shende V.V."/>
            <person name="Wierzbicki I.H."/>
            <person name="Pendleton A.L."/>
            <person name="Watervoot N.F."/>
            <person name="Auber R.P."/>
            <person name="Gonzalez D.J."/>
            <person name="Wisecaver J.H."/>
            <person name="Moore B.S."/>
        </authorList>
    </citation>
    <scope>NUCLEOTIDE SEQUENCE [LARGE SCALE GENOMIC DNA]</scope>
    <source>
        <strain evidence="2 3">12B1</strain>
    </source>
</reference>
<dbReference type="AlphaFoldDB" id="A0AB34K581"/>
<protein>
    <submittedName>
        <fullName evidence="2">Uncharacterized protein</fullName>
    </submittedName>
</protein>
<evidence type="ECO:0000313" key="3">
    <source>
        <dbReference type="Proteomes" id="UP001515480"/>
    </source>
</evidence>
<feature type="compositionally biased region" description="Polar residues" evidence="1">
    <location>
        <begin position="29"/>
        <end position="41"/>
    </location>
</feature>
<accession>A0AB34K581</accession>
<comment type="caution">
    <text evidence="2">The sequence shown here is derived from an EMBL/GenBank/DDBJ whole genome shotgun (WGS) entry which is preliminary data.</text>
</comment>
<evidence type="ECO:0000256" key="1">
    <source>
        <dbReference type="SAM" id="MobiDB-lite"/>
    </source>
</evidence>
<sequence length="153" mass="16245">MTTLTSTFVAAAATSTRWIARSGGVPSRRSMSQQISPTARRTTMPEPAGRRCCRLAVARRACSSSKKGCSVVSVESAASLVSSSSSSAESAVWLSSLSRRAYGGEWVGIVGSNCHSWKFVLPGIREAIVIFSAYCALEWVYNKTIASKPKSSG</sequence>
<gene>
    <name evidence="2" type="ORF">AB1Y20_009686</name>
</gene>
<dbReference type="Proteomes" id="UP001515480">
    <property type="component" value="Unassembled WGS sequence"/>
</dbReference>
<keyword evidence="3" id="KW-1185">Reference proteome</keyword>
<dbReference type="EMBL" id="JBGBPQ010000002">
    <property type="protein sequence ID" value="KAL1528332.1"/>
    <property type="molecule type" value="Genomic_DNA"/>
</dbReference>
<evidence type="ECO:0000313" key="2">
    <source>
        <dbReference type="EMBL" id="KAL1528332.1"/>
    </source>
</evidence>